<accession>A0A6C0IPV9</accession>
<protein>
    <submittedName>
        <fullName evidence="1">Uncharacterized protein</fullName>
    </submittedName>
</protein>
<dbReference type="EMBL" id="MN740224">
    <property type="protein sequence ID" value="QHT94535.1"/>
    <property type="molecule type" value="Genomic_DNA"/>
</dbReference>
<reference evidence="1" key="1">
    <citation type="journal article" date="2020" name="Nature">
        <title>Giant virus diversity and host interactions through global metagenomics.</title>
        <authorList>
            <person name="Schulz F."/>
            <person name="Roux S."/>
            <person name="Paez-Espino D."/>
            <person name="Jungbluth S."/>
            <person name="Walsh D.A."/>
            <person name="Denef V.J."/>
            <person name="McMahon K.D."/>
            <person name="Konstantinidis K.T."/>
            <person name="Eloe-Fadrosh E.A."/>
            <person name="Kyrpides N.C."/>
            <person name="Woyke T."/>
        </authorList>
    </citation>
    <scope>NUCLEOTIDE SEQUENCE</scope>
    <source>
        <strain evidence="1">GVMAG-M-3300024258-28</strain>
    </source>
</reference>
<evidence type="ECO:0000313" key="1">
    <source>
        <dbReference type="EMBL" id="QHT94535.1"/>
    </source>
</evidence>
<name>A0A6C0IPV9_9ZZZZ</name>
<proteinExistence type="predicted"/>
<organism evidence="1">
    <name type="scientific">viral metagenome</name>
    <dbReference type="NCBI Taxonomy" id="1070528"/>
    <lineage>
        <taxon>unclassified sequences</taxon>
        <taxon>metagenomes</taxon>
        <taxon>organismal metagenomes</taxon>
    </lineage>
</organism>
<sequence>MEIIMKKYINNIMVRTIYYDRKHGGCIRILNRINETKSIIKGVYGIDESPKGYWFAEVTHLDKDTVIDDNIYNMTVDFKFKKNVQHKEKLYAYMQNYRIYWEDGNVWLQMSA</sequence>
<dbReference type="AlphaFoldDB" id="A0A6C0IPV9"/>